<accession>A0A5J9SHC6</accession>
<feature type="non-terminal residue" evidence="1">
    <location>
        <position position="1"/>
    </location>
</feature>
<comment type="caution">
    <text evidence="1">The sequence shown here is derived from an EMBL/GenBank/DDBJ whole genome shotgun (WGS) entry which is preliminary data.</text>
</comment>
<dbReference type="PANTHER" id="PTHR33085:SF69">
    <property type="entry name" value="OS07G0234700 PROTEIN"/>
    <property type="match status" value="1"/>
</dbReference>
<keyword evidence="2" id="KW-1185">Reference proteome</keyword>
<protein>
    <submittedName>
        <fullName evidence="1">Uncharacterized protein</fullName>
    </submittedName>
</protein>
<dbReference type="EMBL" id="RWGY01000886">
    <property type="protein sequence ID" value="TVT98216.1"/>
    <property type="molecule type" value="Genomic_DNA"/>
</dbReference>
<proteinExistence type="predicted"/>
<organism evidence="1 2">
    <name type="scientific">Eragrostis curvula</name>
    <name type="common">weeping love grass</name>
    <dbReference type="NCBI Taxonomy" id="38414"/>
    <lineage>
        <taxon>Eukaryota</taxon>
        <taxon>Viridiplantae</taxon>
        <taxon>Streptophyta</taxon>
        <taxon>Embryophyta</taxon>
        <taxon>Tracheophyta</taxon>
        <taxon>Spermatophyta</taxon>
        <taxon>Magnoliopsida</taxon>
        <taxon>Liliopsida</taxon>
        <taxon>Poales</taxon>
        <taxon>Poaceae</taxon>
        <taxon>PACMAD clade</taxon>
        <taxon>Chloridoideae</taxon>
        <taxon>Eragrostideae</taxon>
        <taxon>Eragrostidinae</taxon>
        <taxon>Eragrostis</taxon>
    </lineage>
</organism>
<dbReference type="Gramene" id="TVT98216">
    <property type="protein sequence ID" value="TVT98216"/>
    <property type="gene ID" value="EJB05_56495"/>
</dbReference>
<sequence>MWACRQFANRSRVLLSQLRPIHRVVLAGASRGHASEAIDGDRHVAKHAAASAVRFHGADRTNLLDAMKKKKHMYLVLDDTNNGITVHKLDVDGGGDPSGDALERLPNPPVIRMESPSLGDNPVVAIVGSNIIGVGTGSPDPLSDYELRDGVTVAFDTKTAVLTVLRDLPVDLRDNPVEFAVAAGNWLYMLEGGGSSRNYYYGWSYRGEEFCPGGLHCLKVEDSVDVDDATRSKQDSVGCWYHLRSPSRCLWSDGTSGIPMYAGNITGHALDPEGYAFFLSVNGYCTTNDKRCRGTFSYDGATGDWTRHGDWQLPFGGQAHYDNDLGVWIGLHYNYGSEHTDGYLCSCTVPSLGAEDEPEPKWKLIGNEKLFLEDPERHLQAKLVPMGGGGRFCLVEILTRDRVDVENYEHLGDGDKCVLRLATFRVKSGDDGELVVTERRSAGSYKLSRAAP</sequence>
<name>A0A5J9SHC6_9POAL</name>
<evidence type="ECO:0000313" key="1">
    <source>
        <dbReference type="EMBL" id="TVT98216.1"/>
    </source>
</evidence>
<dbReference type="PANTHER" id="PTHR33085">
    <property type="entry name" value="OS12G0113100 PROTEIN-RELATED"/>
    <property type="match status" value="1"/>
</dbReference>
<dbReference type="Pfam" id="PF07893">
    <property type="entry name" value="DUF1668"/>
    <property type="match status" value="1"/>
</dbReference>
<gene>
    <name evidence="1" type="ORF">EJB05_56495</name>
</gene>
<dbReference type="OrthoDB" id="685508at2759"/>
<reference evidence="1 2" key="1">
    <citation type="journal article" date="2019" name="Sci. Rep.">
        <title>A high-quality genome of Eragrostis curvula grass provides insights into Poaceae evolution and supports new strategies to enhance forage quality.</title>
        <authorList>
            <person name="Carballo J."/>
            <person name="Santos B.A.C.M."/>
            <person name="Zappacosta D."/>
            <person name="Garbus I."/>
            <person name="Selva J.P."/>
            <person name="Gallo C.A."/>
            <person name="Diaz A."/>
            <person name="Albertini E."/>
            <person name="Caccamo M."/>
            <person name="Echenique V."/>
        </authorList>
    </citation>
    <scope>NUCLEOTIDE SEQUENCE [LARGE SCALE GENOMIC DNA]</scope>
    <source>
        <strain evidence="2">cv. Victoria</strain>
        <tissue evidence="1">Leaf</tissue>
    </source>
</reference>
<evidence type="ECO:0000313" key="2">
    <source>
        <dbReference type="Proteomes" id="UP000324897"/>
    </source>
</evidence>
<dbReference type="Proteomes" id="UP000324897">
    <property type="component" value="Unassembled WGS sequence"/>
</dbReference>
<dbReference type="AlphaFoldDB" id="A0A5J9SHC6"/>
<dbReference type="InterPro" id="IPR012871">
    <property type="entry name" value="DUF1668_ORYSA"/>
</dbReference>